<keyword evidence="1" id="KW-0472">Membrane</keyword>
<organism evidence="2 3">
    <name type="scientific">Pontivivens marinum</name>
    <dbReference type="NCBI Taxonomy" id="1690039"/>
    <lineage>
        <taxon>Bacteria</taxon>
        <taxon>Pseudomonadati</taxon>
        <taxon>Pseudomonadota</taxon>
        <taxon>Alphaproteobacteria</taxon>
        <taxon>Rhodobacterales</taxon>
        <taxon>Paracoccaceae</taxon>
        <taxon>Pontivivens</taxon>
    </lineage>
</organism>
<feature type="transmembrane region" description="Helical" evidence="1">
    <location>
        <begin position="43"/>
        <end position="66"/>
    </location>
</feature>
<sequence>MKEERNTSLKRQTRQAAIVIIVGFLGWMGFQLVGGLTGIPVRFAFLADFAMLAALVWALFVLVNVWRARRSEGD</sequence>
<keyword evidence="1" id="KW-1133">Transmembrane helix</keyword>
<dbReference type="Proteomes" id="UP000220034">
    <property type="component" value="Unassembled WGS sequence"/>
</dbReference>
<proteinExistence type="predicted"/>
<dbReference type="InterPro" id="IPR020308">
    <property type="entry name" value="Uncharacterised_Ynq1"/>
</dbReference>
<name>A0A2C9CW85_9RHOB</name>
<evidence type="ECO:0000256" key="1">
    <source>
        <dbReference type="SAM" id="Phobius"/>
    </source>
</evidence>
<keyword evidence="3" id="KW-1185">Reference proteome</keyword>
<reference evidence="3" key="1">
    <citation type="submission" date="2017-09" db="EMBL/GenBank/DDBJ databases">
        <authorList>
            <person name="Varghese N."/>
            <person name="Submissions S."/>
        </authorList>
    </citation>
    <scope>NUCLEOTIDE SEQUENCE [LARGE SCALE GENOMIC DNA]</scope>
    <source>
        <strain evidence="3">C7</strain>
    </source>
</reference>
<dbReference type="RefSeq" id="WP_097931830.1">
    <property type="nucleotide sequence ID" value="NZ_OCTN01000010.1"/>
</dbReference>
<protein>
    <submittedName>
        <fullName evidence="2">Uncharacterized protein</fullName>
    </submittedName>
</protein>
<evidence type="ECO:0000313" key="2">
    <source>
        <dbReference type="EMBL" id="SOH95385.1"/>
    </source>
</evidence>
<feature type="transmembrane region" description="Helical" evidence="1">
    <location>
        <begin position="16"/>
        <end position="37"/>
    </location>
</feature>
<accession>A0A2C9CW85</accession>
<keyword evidence="1" id="KW-0812">Transmembrane</keyword>
<dbReference type="Pfam" id="PF17272">
    <property type="entry name" value="DUF5337"/>
    <property type="match status" value="1"/>
</dbReference>
<dbReference type="OrthoDB" id="7658896at2"/>
<evidence type="ECO:0000313" key="3">
    <source>
        <dbReference type="Proteomes" id="UP000220034"/>
    </source>
</evidence>
<gene>
    <name evidence="2" type="ORF">SAMN06273572_11059</name>
</gene>
<dbReference type="EMBL" id="OCTN01000010">
    <property type="protein sequence ID" value="SOH95385.1"/>
    <property type="molecule type" value="Genomic_DNA"/>
</dbReference>
<dbReference type="AlphaFoldDB" id="A0A2C9CW85"/>